<dbReference type="InterPro" id="IPR000477">
    <property type="entry name" value="RT_dom"/>
</dbReference>
<evidence type="ECO:0000259" key="1">
    <source>
        <dbReference type="Pfam" id="PF00078"/>
    </source>
</evidence>
<dbReference type="OrthoDB" id="2800997at2759"/>
<dbReference type="EMBL" id="AVOT02088780">
    <property type="protein sequence ID" value="MBW0571767.1"/>
    <property type="molecule type" value="Genomic_DNA"/>
</dbReference>
<evidence type="ECO:0000313" key="2">
    <source>
        <dbReference type="EMBL" id="MBW0571767.1"/>
    </source>
</evidence>
<gene>
    <name evidence="2" type="ORF">O181_111482</name>
</gene>
<evidence type="ECO:0000313" key="3">
    <source>
        <dbReference type="Proteomes" id="UP000765509"/>
    </source>
</evidence>
<reference evidence="2" key="1">
    <citation type="submission" date="2021-03" db="EMBL/GenBank/DDBJ databases">
        <title>Draft genome sequence of rust myrtle Austropuccinia psidii MF-1, a brazilian biotype.</title>
        <authorList>
            <person name="Quecine M.C."/>
            <person name="Pachon D.M.R."/>
            <person name="Bonatelli M.L."/>
            <person name="Correr F.H."/>
            <person name="Franceschini L.M."/>
            <person name="Leite T.F."/>
            <person name="Margarido G.R.A."/>
            <person name="Almeida C.A."/>
            <person name="Ferrarezi J.A."/>
            <person name="Labate C.A."/>
        </authorList>
    </citation>
    <scope>NUCLEOTIDE SEQUENCE</scope>
    <source>
        <strain evidence="2">MF-1</strain>
    </source>
</reference>
<dbReference type="PANTHER" id="PTHR33481">
    <property type="entry name" value="REVERSE TRANSCRIPTASE"/>
    <property type="match status" value="1"/>
</dbReference>
<keyword evidence="3" id="KW-1185">Reference proteome</keyword>
<sequence>METPSYLVAIIKSFLTNRGTQIRIDYFTSPIKPLERGLPQGSPLSVTLYLLYNSDLLLPDQIKTSSDKISIGYIDDITHLVAAKAKEAALVKLSEVSLKQFLQVHIEKTHKLILCLHTKEDNPV</sequence>
<proteinExistence type="predicted"/>
<dbReference type="Pfam" id="PF00078">
    <property type="entry name" value="RVT_1"/>
    <property type="match status" value="1"/>
</dbReference>
<protein>
    <recommendedName>
        <fullName evidence="1">Reverse transcriptase domain-containing protein</fullName>
    </recommendedName>
</protein>
<accession>A0A9Q3K000</accession>
<organism evidence="2 3">
    <name type="scientific">Austropuccinia psidii MF-1</name>
    <dbReference type="NCBI Taxonomy" id="1389203"/>
    <lineage>
        <taxon>Eukaryota</taxon>
        <taxon>Fungi</taxon>
        <taxon>Dikarya</taxon>
        <taxon>Basidiomycota</taxon>
        <taxon>Pucciniomycotina</taxon>
        <taxon>Pucciniomycetes</taxon>
        <taxon>Pucciniales</taxon>
        <taxon>Sphaerophragmiaceae</taxon>
        <taxon>Austropuccinia</taxon>
    </lineage>
</organism>
<feature type="domain" description="Reverse transcriptase" evidence="1">
    <location>
        <begin position="3"/>
        <end position="112"/>
    </location>
</feature>
<name>A0A9Q3K000_9BASI</name>
<dbReference type="AlphaFoldDB" id="A0A9Q3K000"/>
<dbReference type="PANTHER" id="PTHR33481:SF1">
    <property type="entry name" value="ENDONUCLEASE_EXONUCLEASE_PHOSPHATASE DOMAIN-CONTAINING PROTEIN-RELATED"/>
    <property type="match status" value="1"/>
</dbReference>
<dbReference type="Proteomes" id="UP000765509">
    <property type="component" value="Unassembled WGS sequence"/>
</dbReference>
<comment type="caution">
    <text evidence="2">The sequence shown here is derived from an EMBL/GenBank/DDBJ whole genome shotgun (WGS) entry which is preliminary data.</text>
</comment>